<evidence type="ECO:0000313" key="1">
    <source>
        <dbReference type="EMBL" id="ORX52869.1"/>
    </source>
</evidence>
<organism evidence="1 2">
    <name type="scientific">Hesseltinella vesiculosa</name>
    <dbReference type="NCBI Taxonomy" id="101127"/>
    <lineage>
        <taxon>Eukaryota</taxon>
        <taxon>Fungi</taxon>
        <taxon>Fungi incertae sedis</taxon>
        <taxon>Mucoromycota</taxon>
        <taxon>Mucoromycotina</taxon>
        <taxon>Mucoromycetes</taxon>
        <taxon>Mucorales</taxon>
        <taxon>Cunninghamellaceae</taxon>
        <taxon>Hesseltinella</taxon>
    </lineage>
</organism>
<name>A0A1X2GFZ7_9FUNG</name>
<keyword evidence="2" id="KW-1185">Reference proteome</keyword>
<evidence type="ECO:0000313" key="2">
    <source>
        <dbReference type="Proteomes" id="UP000242146"/>
    </source>
</evidence>
<dbReference type="OrthoDB" id="10267435at2759"/>
<accession>A0A1X2GFZ7</accession>
<proteinExistence type="predicted"/>
<reference evidence="1 2" key="1">
    <citation type="submission" date="2016-07" db="EMBL/GenBank/DDBJ databases">
        <title>Pervasive Adenine N6-methylation of Active Genes in Fungi.</title>
        <authorList>
            <consortium name="DOE Joint Genome Institute"/>
            <person name="Mondo S.J."/>
            <person name="Dannebaum R.O."/>
            <person name="Kuo R.C."/>
            <person name="Labutti K."/>
            <person name="Haridas S."/>
            <person name="Kuo A."/>
            <person name="Salamov A."/>
            <person name="Ahrendt S.R."/>
            <person name="Lipzen A."/>
            <person name="Sullivan W."/>
            <person name="Andreopoulos W.B."/>
            <person name="Clum A."/>
            <person name="Lindquist E."/>
            <person name="Daum C."/>
            <person name="Ramamoorthy G.K."/>
            <person name="Gryganskyi A."/>
            <person name="Culley D."/>
            <person name="Magnuson J.K."/>
            <person name="James T.Y."/>
            <person name="O'Malley M.A."/>
            <person name="Stajich J.E."/>
            <person name="Spatafora J.W."/>
            <person name="Visel A."/>
            <person name="Grigoriev I.V."/>
        </authorList>
    </citation>
    <scope>NUCLEOTIDE SEQUENCE [LARGE SCALE GENOMIC DNA]</scope>
    <source>
        <strain evidence="1 2">NRRL 3301</strain>
    </source>
</reference>
<comment type="caution">
    <text evidence="1">The sequence shown here is derived from an EMBL/GenBank/DDBJ whole genome shotgun (WGS) entry which is preliminary data.</text>
</comment>
<dbReference type="AlphaFoldDB" id="A0A1X2GFZ7"/>
<protein>
    <submittedName>
        <fullName evidence="1">Uncharacterized protein</fullName>
    </submittedName>
</protein>
<dbReference type="Proteomes" id="UP000242146">
    <property type="component" value="Unassembled WGS sequence"/>
</dbReference>
<sequence length="127" mass="14724">MFRIEGSTKYGQSRWKYVQGHGDISDISTFCKGLIGYTNGCKMVDTDAIVDYAIGSRIYKPILDMHQDDRPSDMPSLDIPKDFRIRYVQGSMTVLDRIRPGYCNMCARVHDNENAYMIGNRFFCRRF</sequence>
<dbReference type="EMBL" id="MCGT01000017">
    <property type="protein sequence ID" value="ORX52869.1"/>
    <property type="molecule type" value="Genomic_DNA"/>
</dbReference>
<gene>
    <name evidence="1" type="ORF">DM01DRAFT_1336655</name>
</gene>